<keyword evidence="3" id="KW-1185">Reference proteome</keyword>
<keyword evidence="1" id="KW-0732">Signal</keyword>
<comment type="caution">
    <text evidence="2">The sequence shown here is derived from an EMBL/GenBank/DDBJ whole genome shotgun (WGS) entry which is preliminary data.</text>
</comment>
<dbReference type="Gene3D" id="1.10.2080.10">
    <property type="entry name" value="Insect odorant-binding protein A10/Ejaculatory bulb-specific protein 3"/>
    <property type="match status" value="1"/>
</dbReference>
<name>A0A9P0DVF9_9CUCU</name>
<reference evidence="2" key="1">
    <citation type="submission" date="2022-01" db="EMBL/GenBank/DDBJ databases">
        <authorList>
            <person name="King R."/>
        </authorList>
    </citation>
    <scope>NUCLEOTIDE SEQUENCE</scope>
</reference>
<gene>
    <name evidence="2" type="ORF">CEUTPL_LOCUS14518</name>
</gene>
<dbReference type="SUPFAM" id="SSF100910">
    <property type="entry name" value="Chemosensory protein Csp2"/>
    <property type="match status" value="1"/>
</dbReference>
<sequence length="129" mass="15185">MKLQFALALATLWWLQTEAEEKYTTKYDNVSFDEIIASDRLLKNYLNCLLDQGRCTPDAKELKRVLPDALETDCQKCSQAQKTGIGKVVKYLIANRREWWNELETRYDPDGKYVKKYKEELEKEGITLR</sequence>
<dbReference type="InterPro" id="IPR036682">
    <property type="entry name" value="OS_D_A10/PebIII_sf"/>
</dbReference>
<dbReference type="PANTHER" id="PTHR11257:SF12">
    <property type="entry name" value="EJACULATORY BULB-SPECIFIC PROTEIN 3-RELATED"/>
    <property type="match status" value="1"/>
</dbReference>
<feature type="chain" id="PRO_5040223087" description="Chemosensory protein" evidence="1">
    <location>
        <begin position="20"/>
        <end position="129"/>
    </location>
</feature>
<evidence type="ECO:0008006" key="4">
    <source>
        <dbReference type="Google" id="ProtNLM"/>
    </source>
</evidence>
<feature type="signal peptide" evidence="1">
    <location>
        <begin position="1"/>
        <end position="19"/>
    </location>
</feature>
<organism evidence="2 3">
    <name type="scientific">Ceutorhynchus assimilis</name>
    <name type="common">cabbage seed weevil</name>
    <dbReference type="NCBI Taxonomy" id="467358"/>
    <lineage>
        <taxon>Eukaryota</taxon>
        <taxon>Metazoa</taxon>
        <taxon>Ecdysozoa</taxon>
        <taxon>Arthropoda</taxon>
        <taxon>Hexapoda</taxon>
        <taxon>Insecta</taxon>
        <taxon>Pterygota</taxon>
        <taxon>Neoptera</taxon>
        <taxon>Endopterygota</taxon>
        <taxon>Coleoptera</taxon>
        <taxon>Polyphaga</taxon>
        <taxon>Cucujiformia</taxon>
        <taxon>Curculionidae</taxon>
        <taxon>Ceutorhynchinae</taxon>
        <taxon>Ceutorhynchus</taxon>
    </lineage>
</organism>
<dbReference type="EMBL" id="CAKJTU040000002">
    <property type="protein sequence ID" value="CAH1183021.1"/>
    <property type="molecule type" value="Genomic_DNA"/>
</dbReference>
<evidence type="ECO:0000313" key="2">
    <source>
        <dbReference type="EMBL" id="CAH1183021.1"/>
    </source>
</evidence>
<dbReference type="AlphaFoldDB" id="A0A9P0DVF9"/>
<evidence type="ECO:0000313" key="3">
    <source>
        <dbReference type="Proteomes" id="UP001152799"/>
    </source>
</evidence>
<accession>A0A9P0DVF9</accession>
<dbReference type="InterPro" id="IPR005055">
    <property type="entry name" value="A10/PebIII"/>
</dbReference>
<protein>
    <recommendedName>
        <fullName evidence="4">Chemosensory protein</fullName>
    </recommendedName>
</protein>
<dbReference type="OrthoDB" id="6344725at2759"/>
<dbReference type="Pfam" id="PF03392">
    <property type="entry name" value="OS-D"/>
    <property type="match status" value="1"/>
</dbReference>
<proteinExistence type="predicted"/>
<dbReference type="PANTHER" id="PTHR11257">
    <property type="entry name" value="CHEMOSENSORY PROTEIN-RELATED"/>
    <property type="match status" value="1"/>
</dbReference>
<evidence type="ECO:0000256" key="1">
    <source>
        <dbReference type="SAM" id="SignalP"/>
    </source>
</evidence>
<dbReference type="Proteomes" id="UP001152799">
    <property type="component" value="Unassembled WGS sequence"/>
</dbReference>